<dbReference type="InterPro" id="IPR036286">
    <property type="entry name" value="LexA/Signal_pep-like_sf"/>
</dbReference>
<dbReference type="SUPFAM" id="SSF51306">
    <property type="entry name" value="LexA/Signal peptidase"/>
    <property type="match status" value="1"/>
</dbReference>
<keyword evidence="2" id="KW-1185">Reference proteome</keyword>
<gene>
    <name evidence="1" type="ORF">HNR00_001221</name>
</gene>
<comment type="caution">
    <text evidence="1">The sequence shown here is derived from an EMBL/GenBank/DDBJ whole genome shotgun (WGS) entry which is preliminary data.</text>
</comment>
<proteinExistence type="predicted"/>
<dbReference type="Gene3D" id="2.10.109.10">
    <property type="entry name" value="Umud Fragment, subunit A"/>
    <property type="match status" value="1"/>
</dbReference>
<accession>A0A840ZI38</accession>
<organism evidence="1 2">
    <name type="scientific">Methylorubrum rhodinum</name>
    <dbReference type="NCBI Taxonomy" id="29428"/>
    <lineage>
        <taxon>Bacteria</taxon>
        <taxon>Pseudomonadati</taxon>
        <taxon>Pseudomonadota</taxon>
        <taxon>Alphaproteobacteria</taxon>
        <taxon>Hyphomicrobiales</taxon>
        <taxon>Methylobacteriaceae</taxon>
        <taxon>Methylorubrum</taxon>
    </lineage>
</organism>
<sequence>MRHVRAVARSPGHGSIVVAAVDGEMSIKCMVVEGNRTRLAFNNAELPIYALQELAEATIWGVVRFTIRWHLVSAGLSR</sequence>
<evidence type="ECO:0000313" key="2">
    <source>
        <dbReference type="Proteomes" id="UP000583454"/>
    </source>
</evidence>
<protein>
    <submittedName>
        <fullName evidence="1">SOS-response transcriptional repressor LexA</fullName>
    </submittedName>
</protein>
<dbReference type="AlphaFoldDB" id="A0A840ZI38"/>
<evidence type="ECO:0000313" key="1">
    <source>
        <dbReference type="EMBL" id="MBB5756523.1"/>
    </source>
</evidence>
<dbReference type="EMBL" id="JACHOP010000003">
    <property type="protein sequence ID" value="MBB5756523.1"/>
    <property type="molecule type" value="Genomic_DNA"/>
</dbReference>
<reference evidence="1 2" key="1">
    <citation type="submission" date="2020-08" db="EMBL/GenBank/DDBJ databases">
        <title>Genomic Encyclopedia of Type Strains, Phase IV (KMG-IV): sequencing the most valuable type-strain genomes for metagenomic binning, comparative biology and taxonomic classification.</title>
        <authorList>
            <person name="Goeker M."/>
        </authorList>
    </citation>
    <scope>NUCLEOTIDE SEQUENCE [LARGE SCALE GENOMIC DNA]</scope>
    <source>
        <strain evidence="1 2">DSM 2163</strain>
    </source>
</reference>
<dbReference type="RefSeq" id="WP_246390318.1">
    <property type="nucleotide sequence ID" value="NZ_JACHOP010000003.1"/>
</dbReference>
<dbReference type="Proteomes" id="UP000583454">
    <property type="component" value="Unassembled WGS sequence"/>
</dbReference>
<name>A0A840ZI38_9HYPH</name>